<organism evidence="1 2">
    <name type="scientific">Glycomyces endophyticus</name>
    <dbReference type="NCBI Taxonomy" id="480996"/>
    <lineage>
        <taxon>Bacteria</taxon>
        <taxon>Bacillati</taxon>
        <taxon>Actinomycetota</taxon>
        <taxon>Actinomycetes</taxon>
        <taxon>Glycomycetales</taxon>
        <taxon>Glycomycetaceae</taxon>
        <taxon>Glycomyces</taxon>
    </lineage>
</organism>
<keyword evidence="2" id="KW-1185">Reference proteome</keyword>
<protein>
    <recommendedName>
        <fullName evidence="3">Aminoglycoside phosphotransferase domain-containing protein</fullName>
    </recommendedName>
</protein>
<evidence type="ECO:0000313" key="1">
    <source>
        <dbReference type="EMBL" id="GAA1669953.1"/>
    </source>
</evidence>
<name>A0ABN2GEG2_9ACTN</name>
<evidence type="ECO:0000313" key="2">
    <source>
        <dbReference type="Proteomes" id="UP001499851"/>
    </source>
</evidence>
<dbReference type="EMBL" id="BAAAQF010000005">
    <property type="protein sequence ID" value="GAA1669953.1"/>
    <property type="molecule type" value="Genomic_DNA"/>
</dbReference>
<evidence type="ECO:0008006" key="3">
    <source>
        <dbReference type="Google" id="ProtNLM"/>
    </source>
</evidence>
<comment type="caution">
    <text evidence="1">The sequence shown here is derived from an EMBL/GenBank/DDBJ whole genome shotgun (WGS) entry which is preliminary data.</text>
</comment>
<dbReference type="Proteomes" id="UP001499851">
    <property type="component" value="Unassembled WGS sequence"/>
</dbReference>
<accession>A0ABN2GEG2</accession>
<reference evidence="1 2" key="1">
    <citation type="journal article" date="2019" name="Int. J. Syst. Evol. Microbiol.">
        <title>The Global Catalogue of Microorganisms (GCM) 10K type strain sequencing project: providing services to taxonomists for standard genome sequencing and annotation.</title>
        <authorList>
            <consortium name="The Broad Institute Genomics Platform"/>
            <consortium name="The Broad Institute Genome Sequencing Center for Infectious Disease"/>
            <person name="Wu L."/>
            <person name="Ma J."/>
        </authorList>
    </citation>
    <scope>NUCLEOTIDE SEQUENCE [LARGE SCALE GENOMIC DNA]</scope>
    <source>
        <strain evidence="1 2">JCM 16001</strain>
    </source>
</reference>
<gene>
    <name evidence="1" type="ORF">GCM10009830_14760</name>
</gene>
<sequence>MLLGVEFEGFAGRDHRAVAGRLLADGWNVCGIGDWAHVWKSPDGRLVARVCAFEPGYGVFVDLCRALPGHPMLPSIRFDAGLPGGGRVTVMEALLPASDEERASVTARWDAAVPGDPVSALRREAERLNAEAAGSVPFWGGLDRNPGNVMRRADGELVIVDLFYAEGRAIYGALMEDPAKVAAAFPAGERVHICEIAVLARESSPEELAALKAAAASIA</sequence>
<proteinExistence type="predicted"/>